<evidence type="ECO:0000313" key="12">
    <source>
        <dbReference type="Proteomes" id="UP000250997"/>
    </source>
</evidence>
<keyword evidence="5" id="KW-0443">Lipid metabolism</keyword>
<organism evidence="10 13">
    <name type="scientific">Faecalibacterium prausnitzii</name>
    <dbReference type="NCBI Taxonomy" id="853"/>
    <lineage>
        <taxon>Bacteria</taxon>
        <taxon>Bacillati</taxon>
        <taxon>Bacillota</taxon>
        <taxon>Clostridia</taxon>
        <taxon>Eubacteriales</taxon>
        <taxon>Oscillospiraceae</taxon>
        <taxon>Faecalibacterium</taxon>
    </lineage>
</organism>
<dbReference type="EMBL" id="JAGZAM010000004">
    <property type="protein sequence ID" value="MBS5687181.1"/>
    <property type="molecule type" value="Genomic_DNA"/>
</dbReference>
<dbReference type="Proteomes" id="UP000406184">
    <property type="component" value="Unassembled WGS sequence"/>
</dbReference>
<evidence type="ECO:0000313" key="13">
    <source>
        <dbReference type="Proteomes" id="UP000251144"/>
    </source>
</evidence>
<dbReference type="InterPro" id="IPR009081">
    <property type="entry name" value="PP-bd_ACP"/>
</dbReference>
<feature type="domain" description="Carrier" evidence="7">
    <location>
        <begin position="1"/>
        <end position="79"/>
    </location>
</feature>
<keyword evidence="3" id="KW-0597">Phosphoprotein</keyword>
<dbReference type="Gene3D" id="1.10.1200.10">
    <property type="entry name" value="ACP-like"/>
    <property type="match status" value="1"/>
</dbReference>
<evidence type="ECO:0000256" key="2">
    <source>
        <dbReference type="ARBA" id="ARBA00022516"/>
    </source>
</evidence>
<dbReference type="EMBL" id="PRLB01000001">
    <property type="protein sequence ID" value="RAW55940.1"/>
    <property type="molecule type" value="Genomic_DNA"/>
</dbReference>
<evidence type="ECO:0000256" key="4">
    <source>
        <dbReference type="ARBA" id="ARBA00022832"/>
    </source>
</evidence>
<accession>A0A329U3W0</accession>
<keyword evidence="4" id="KW-0276">Fatty acid metabolism</keyword>
<dbReference type="GO" id="GO:0009245">
    <property type="term" value="P:lipid A biosynthetic process"/>
    <property type="evidence" value="ECO:0007669"/>
    <property type="project" value="TreeGrafter"/>
</dbReference>
<dbReference type="GO" id="GO:0016020">
    <property type="term" value="C:membrane"/>
    <property type="evidence" value="ECO:0007669"/>
    <property type="project" value="GOC"/>
</dbReference>
<evidence type="ECO:0000256" key="6">
    <source>
        <dbReference type="ARBA" id="ARBA00023160"/>
    </source>
</evidence>
<evidence type="ECO:0000313" key="11">
    <source>
        <dbReference type="EMBL" id="VUX19538.1"/>
    </source>
</evidence>
<evidence type="ECO:0000256" key="1">
    <source>
        <dbReference type="ARBA" id="ARBA00022450"/>
    </source>
</evidence>
<evidence type="ECO:0000313" key="10">
    <source>
        <dbReference type="EMBL" id="RAW55940.1"/>
    </source>
</evidence>
<dbReference type="Pfam" id="PF00550">
    <property type="entry name" value="PP-binding"/>
    <property type="match status" value="1"/>
</dbReference>
<gene>
    <name evidence="11" type="primary">acpP_1</name>
    <name evidence="10" type="ORF">C4N26_02840</name>
    <name evidence="9" type="ORF">C4N27_08045</name>
    <name evidence="11" type="ORF">FPPS064S07_01511</name>
    <name evidence="8" type="ORF">KHW66_03680</name>
</gene>
<dbReference type="Proteomes" id="UP000251144">
    <property type="component" value="Unassembled WGS sequence"/>
</dbReference>
<dbReference type="PANTHER" id="PTHR20863:SF76">
    <property type="entry name" value="CARRIER DOMAIN-CONTAINING PROTEIN"/>
    <property type="match status" value="1"/>
</dbReference>
<keyword evidence="1" id="KW-0596">Phosphopantetheine</keyword>
<dbReference type="Proteomes" id="UP000733372">
    <property type="component" value="Unassembled WGS sequence"/>
</dbReference>
<dbReference type="InterPro" id="IPR003231">
    <property type="entry name" value="ACP"/>
</dbReference>
<reference evidence="11 14" key="2">
    <citation type="submission" date="2019-07" db="EMBL/GenBank/DDBJ databases">
        <authorList>
            <person name="Hibberd C M."/>
            <person name="Gehrig L. J."/>
            <person name="Chang H.-W."/>
            <person name="Venkatesh S."/>
        </authorList>
    </citation>
    <scope>NUCLEOTIDE SEQUENCE [LARGE SCALE GENOMIC DNA]</scope>
    <source>
        <strain evidence="11">Faecalibacterium_prausnitzii_JG_BgPS064</strain>
    </source>
</reference>
<evidence type="ECO:0000256" key="5">
    <source>
        <dbReference type="ARBA" id="ARBA00023098"/>
    </source>
</evidence>
<keyword evidence="2" id="KW-0444">Lipid biosynthesis</keyword>
<reference evidence="8" key="3">
    <citation type="submission" date="2021-02" db="EMBL/GenBank/DDBJ databases">
        <title>Infant gut strain persistence is associated with maternal origin, phylogeny, and functional potential including surface adhesion and iron acquisition.</title>
        <authorList>
            <person name="Lou Y.C."/>
        </authorList>
    </citation>
    <scope>NUCLEOTIDE SEQUENCE</scope>
    <source>
        <strain evidence="8">L3_101_367G1_dasL3_101_367G1_metabat.metabat.26</strain>
    </source>
</reference>
<evidence type="ECO:0000313" key="14">
    <source>
        <dbReference type="Proteomes" id="UP000406184"/>
    </source>
</evidence>
<dbReference type="GO" id="GO:0000036">
    <property type="term" value="F:acyl carrier activity"/>
    <property type="evidence" value="ECO:0007669"/>
    <property type="project" value="TreeGrafter"/>
</dbReference>
<sequence>MERTEIVSQILAILEDVAEISPEDVNENSVLMDDLDLSSMEILTVVADLEETFGLRIPEKELRNFVTISDLADYLAAHAGE</sequence>
<dbReference type="GO" id="GO:0005829">
    <property type="term" value="C:cytosol"/>
    <property type="evidence" value="ECO:0007669"/>
    <property type="project" value="TreeGrafter"/>
</dbReference>
<dbReference type="PROSITE" id="PS50075">
    <property type="entry name" value="CARRIER"/>
    <property type="match status" value="1"/>
</dbReference>
<dbReference type="EMBL" id="CABHMY010000155">
    <property type="protein sequence ID" value="VUX19538.1"/>
    <property type="molecule type" value="Genomic_DNA"/>
</dbReference>
<dbReference type="OrthoDB" id="9804551at2"/>
<evidence type="ECO:0000313" key="9">
    <source>
        <dbReference type="EMBL" id="RAW49713.1"/>
    </source>
</evidence>
<evidence type="ECO:0000256" key="3">
    <source>
        <dbReference type="ARBA" id="ARBA00022553"/>
    </source>
</evidence>
<dbReference type="GO" id="GO:0000035">
    <property type="term" value="F:acyl binding"/>
    <property type="evidence" value="ECO:0007669"/>
    <property type="project" value="TreeGrafter"/>
</dbReference>
<dbReference type="Proteomes" id="UP000250997">
    <property type="component" value="Unassembled WGS sequence"/>
</dbReference>
<dbReference type="AlphaFoldDB" id="A0A329U3W0"/>
<dbReference type="SUPFAM" id="SSF47336">
    <property type="entry name" value="ACP-like"/>
    <property type="match status" value="1"/>
</dbReference>
<dbReference type="InterPro" id="IPR036736">
    <property type="entry name" value="ACP-like_sf"/>
</dbReference>
<keyword evidence="14" id="KW-1185">Reference proteome</keyword>
<name>A0A329U3W0_9FIRM</name>
<reference evidence="12 13" key="1">
    <citation type="submission" date="2018-02" db="EMBL/GenBank/DDBJ databases">
        <title>Complete genome sequencing of Faecalibacterium prausnitzii strains isolated from the human gut.</title>
        <authorList>
            <person name="Fitzgerald B.C."/>
            <person name="Shkoporov A.N."/>
            <person name="Ross P.R."/>
            <person name="Hill C."/>
        </authorList>
    </citation>
    <scope>NUCLEOTIDE SEQUENCE [LARGE SCALE GENOMIC DNA]</scope>
    <source>
        <strain evidence="9 12">APC942/18-1</strain>
        <strain evidence="10 13">APC942/32-1</strain>
    </source>
</reference>
<evidence type="ECO:0000259" key="7">
    <source>
        <dbReference type="PROSITE" id="PS50075"/>
    </source>
</evidence>
<keyword evidence="6" id="KW-0275">Fatty acid biosynthesis</keyword>
<evidence type="ECO:0000313" key="8">
    <source>
        <dbReference type="EMBL" id="MBS5687181.1"/>
    </source>
</evidence>
<protein>
    <submittedName>
        <fullName evidence="10">Acyl carrier protein</fullName>
    </submittedName>
</protein>
<dbReference type="RefSeq" id="WP_015565390.1">
    <property type="nucleotide sequence ID" value="NZ_CABHMY010000155.1"/>
</dbReference>
<dbReference type="EMBL" id="PRLA01000005">
    <property type="protein sequence ID" value="RAW49713.1"/>
    <property type="molecule type" value="Genomic_DNA"/>
</dbReference>
<proteinExistence type="predicted"/>
<dbReference type="PANTHER" id="PTHR20863">
    <property type="entry name" value="ACYL CARRIER PROTEIN"/>
    <property type="match status" value="1"/>
</dbReference>